<name>A0A2K8SR98_9NOSO</name>
<dbReference type="EMBL" id="CP024785">
    <property type="protein sequence ID" value="AUB37986.1"/>
    <property type="molecule type" value="Genomic_DNA"/>
</dbReference>
<proteinExistence type="predicted"/>
<dbReference type="KEGG" id="nfl:COO91_03940"/>
<dbReference type="AlphaFoldDB" id="A0A2K8SR98"/>
<gene>
    <name evidence="1" type="ORF">COO91_03940</name>
</gene>
<evidence type="ECO:0000313" key="1">
    <source>
        <dbReference type="EMBL" id="AUB37986.1"/>
    </source>
</evidence>
<reference evidence="1 2" key="1">
    <citation type="submission" date="2017-11" db="EMBL/GenBank/DDBJ databases">
        <title>Complete genome of a free-living desiccation-tolerant cyanobacterium and its photosynthetic adaptation to extreme terrestrial habitat.</title>
        <authorList>
            <person name="Shang J."/>
        </authorList>
    </citation>
    <scope>NUCLEOTIDE SEQUENCE [LARGE SCALE GENOMIC DNA]</scope>
    <source>
        <strain evidence="1 2">CCNUN1</strain>
    </source>
</reference>
<evidence type="ECO:0000313" key="2">
    <source>
        <dbReference type="Proteomes" id="UP000232003"/>
    </source>
</evidence>
<dbReference type="RefSeq" id="WP_339382307.1">
    <property type="nucleotide sequence ID" value="NZ_CAWNNC010000001.1"/>
</dbReference>
<protein>
    <submittedName>
        <fullName evidence="1">Uncharacterized protein</fullName>
    </submittedName>
</protein>
<sequence>MFAAVLLRCNNYKLSWNKLWCDRTGVSGSKIQRLSPIWREVNFPIRHYFGSFRLRSRRVAQYKSLLPFGYALLLSETLRERLRSGQAHGKPTPHFLRLCDRIYQWES</sequence>
<keyword evidence="2" id="KW-1185">Reference proteome</keyword>
<accession>A0A2K8SR98</accession>
<organism evidence="1 2">
    <name type="scientific">Nostoc flagelliforme CCNUN1</name>
    <dbReference type="NCBI Taxonomy" id="2038116"/>
    <lineage>
        <taxon>Bacteria</taxon>
        <taxon>Bacillati</taxon>
        <taxon>Cyanobacteriota</taxon>
        <taxon>Cyanophyceae</taxon>
        <taxon>Nostocales</taxon>
        <taxon>Nostocaceae</taxon>
        <taxon>Nostoc</taxon>
    </lineage>
</organism>
<dbReference type="Proteomes" id="UP000232003">
    <property type="component" value="Chromosome"/>
</dbReference>